<dbReference type="PANTHER" id="PTHR12993:SF30">
    <property type="entry name" value="N-ACETYL-ALPHA-D-GLUCOSAMINYL L-MALATE DEACETYLASE 1"/>
    <property type="match status" value="1"/>
</dbReference>
<dbReference type="RefSeq" id="WP_126048712.1">
    <property type="nucleotide sequence ID" value="NZ_QYTV02000002.1"/>
</dbReference>
<comment type="cofactor">
    <cofactor evidence="1">
        <name>Zn(2+)</name>
        <dbReference type="ChEBI" id="CHEBI:29105"/>
    </cofactor>
</comment>
<evidence type="ECO:0000313" key="2">
    <source>
        <dbReference type="EMBL" id="RST76326.1"/>
    </source>
</evidence>
<keyword evidence="3" id="KW-1185">Reference proteome</keyword>
<accession>A0A429Y4H2</accession>
<proteinExistence type="predicted"/>
<dbReference type="AlphaFoldDB" id="A0A429Y4H2"/>
<sequence length="232" mass="26802">MRVMDYKNQKVLILAPHADDEIIGCGGVIQKYLKNGSAVRVVIASFVKGAYQKYKTEKGQYEIYDGMTRLKELEESHRIIGIKNYHFLYTDEDQVQYHSKLDTLPRVELVSKLEKEIQEFKPTVIYIPSITKHQDHTALHEAALTATRPYFWNGSVLVYETDGELSFHPNLFVQINRDEINKKQEALKAYKTQVGSKRHPISSQSLFTKARFRGQSVYCNFAEAFQVIRIHG</sequence>
<evidence type="ECO:0000313" key="3">
    <source>
        <dbReference type="Proteomes" id="UP000287156"/>
    </source>
</evidence>
<reference evidence="2" key="1">
    <citation type="submission" date="2018-12" db="EMBL/GenBank/DDBJ databases">
        <authorList>
            <person name="Sun L."/>
            <person name="Chen Z."/>
        </authorList>
    </citation>
    <scope>NUCLEOTIDE SEQUENCE [LARGE SCALE GENOMIC DNA]</scope>
    <source>
        <strain evidence="2">3-2-2</strain>
    </source>
</reference>
<evidence type="ECO:0008006" key="4">
    <source>
        <dbReference type="Google" id="ProtNLM"/>
    </source>
</evidence>
<dbReference type="InterPro" id="IPR024078">
    <property type="entry name" value="LmbE-like_dom_sf"/>
</dbReference>
<dbReference type="Pfam" id="PF02585">
    <property type="entry name" value="PIG-L"/>
    <property type="match status" value="1"/>
</dbReference>
<name>A0A429Y4H2_9BACI</name>
<dbReference type="Proteomes" id="UP000287156">
    <property type="component" value="Unassembled WGS sequence"/>
</dbReference>
<gene>
    <name evidence="2" type="ORF">D4T97_006015</name>
</gene>
<comment type="caution">
    <text evidence="2">The sequence shown here is derived from an EMBL/GenBank/DDBJ whole genome shotgun (WGS) entry which is preliminary data.</text>
</comment>
<protein>
    <recommendedName>
        <fullName evidence="4">PIG-L family deacetylase</fullName>
    </recommendedName>
</protein>
<organism evidence="2 3">
    <name type="scientific">Siminovitchia acidinfaciens</name>
    <dbReference type="NCBI Taxonomy" id="2321395"/>
    <lineage>
        <taxon>Bacteria</taxon>
        <taxon>Bacillati</taxon>
        <taxon>Bacillota</taxon>
        <taxon>Bacilli</taxon>
        <taxon>Bacillales</taxon>
        <taxon>Bacillaceae</taxon>
        <taxon>Siminovitchia</taxon>
    </lineage>
</organism>
<dbReference type="OrthoDB" id="9790023at2"/>
<evidence type="ECO:0000256" key="1">
    <source>
        <dbReference type="ARBA" id="ARBA00001947"/>
    </source>
</evidence>
<dbReference type="EMBL" id="QYTV02000002">
    <property type="protein sequence ID" value="RST76326.1"/>
    <property type="molecule type" value="Genomic_DNA"/>
</dbReference>
<dbReference type="InterPro" id="IPR003737">
    <property type="entry name" value="GlcNAc_PI_deacetylase-related"/>
</dbReference>
<dbReference type="GO" id="GO:0016811">
    <property type="term" value="F:hydrolase activity, acting on carbon-nitrogen (but not peptide) bonds, in linear amides"/>
    <property type="evidence" value="ECO:0007669"/>
    <property type="project" value="TreeGrafter"/>
</dbReference>
<dbReference type="SUPFAM" id="SSF102588">
    <property type="entry name" value="LmbE-like"/>
    <property type="match status" value="1"/>
</dbReference>
<dbReference type="Gene3D" id="3.40.50.10320">
    <property type="entry name" value="LmbE-like"/>
    <property type="match status" value="1"/>
</dbReference>
<dbReference type="PANTHER" id="PTHR12993">
    <property type="entry name" value="N-ACETYLGLUCOSAMINYL-PHOSPHATIDYLINOSITOL DE-N-ACETYLASE-RELATED"/>
    <property type="match status" value="1"/>
</dbReference>